<dbReference type="Proteomes" id="UP001239680">
    <property type="component" value="Unassembled WGS sequence"/>
</dbReference>
<accession>A0ABU0VVS3</accession>
<name>A0ABU0VVS3_9RHOB</name>
<evidence type="ECO:0000313" key="1">
    <source>
        <dbReference type="EMBL" id="MDQ2065335.1"/>
    </source>
</evidence>
<dbReference type="EMBL" id="JAVDBT010000002">
    <property type="protein sequence ID" value="MDQ2065335.1"/>
    <property type="molecule type" value="Genomic_DNA"/>
</dbReference>
<keyword evidence="1" id="KW-0282">Flagellum</keyword>
<proteinExistence type="predicted"/>
<organism evidence="1 2">
    <name type="scientific">Pseudogemmobacter lacusdianii</name>
    <dbReference type="NCBI Taxonomy" id="3069608"/>
    <lineage>
        <taxon>Bacteria</taxon>
        <taxon>Pseudomonadati</taxon>
        <taxon>Pseudomonadota</taxon>
        <taxon>Alphaproteobacteria</taxon>
        <taxon>Rhodobacterales</taxon>
        <taxon>Paracoccaceae</taxon>
        <taxon>Pseudogemmobacter</taxon>
    </lineage>
</organism>
<dbReference type="RefSeq" id="WP_306679025.1">
    <property type="nucleotide sequence ID" value="NZ_JAVDBT010000002.1"/>
</dbReference>
<keyword evidence="1" id="KW-0969">Cilium</keyword>
<dbReference type="SUPFAM" id="SSF64518">
    <property type="entry name" value="Phase 1 flagellin"/>
    <property type="match status" value="1"/>
</dbReference>
<keyword evidence="2" id="KW-1185">Reference proteome</keyword>
<comment type="caution">
    <text evidence="1">The sequence shown here is derived from an EMBL/GenBank/DDBJ whole genome shotgun (WGS) entry which is preliminary data.</text>
</comment>
<protein>
    <submittedName>
        <fullName evidence="1">Flagellin</fullName>
    </submittedName>
</protein>
<sequence length="334" mass="35056">MVIGVGHGDTSLTAMLARQSRTLRAEIDQRTSEISTGLHRDLGAALGGDFSAIAGIEQSLARLRGYTTNTHEAALYTDIVQVALAVVNDGATELGANILRNLGPGSETSQTTLGIEARRIFQTTVAALNTRFANRAVFSGIEADAPPLPGPDEILAELEGAIAAATTVEDLRLAVAHWFNDPGGFDAFYGGGPPRADVMIAEGEMASISVTARDPALKGTLQALSIAALLDRGALAGQPEARANLFKSVGDDLLANGEARSELMARVGSVQAQIVAAQARNGAEKSGLEITRAGLVGVDHYETAARLEDLQTRLEALFLVTSRVARLSLVDYIR</sequence>
<keyword evidence="1" id="KW-0966">Cell projection</keyword>
<reference evidence="1 2" key="1">
    <citation type="submission" date="2023-08" db="EMBL/GenBank/DDBJ databases">
        <title>Characterization of two Paracoccaceae strains isolated from Phycosphere and proposal of Xinfangfangia lacusdiani sp. nov.</title>
        <authorList>
            <person name="Deng Y."/>
            <person name="Zhang Y.Q."/>
        </authorList>
    </citation>
    <scope>NUCLEOTIDE SEQUENCE [LARGE SCALE GENOMIC DNA]</scope>
    <source>
        <strain evidence="1 2">CPCC 101601</strain>
    </source>
</reference>
<gene>
    <name evidence="1" type="ORF">Q9295_03030</name>
</gene>
<evidence type="ECO:0000313" key="2">
    <source>
        <dbReference type="Proteomes" id="UP001239680"/>
    </source>
</evidence>